<evidence type="ECO:0000256" key="4">
    <source>
        <dbReference type="ARBA" id="ARBA00023125"/>
    </source>
</evidence>
<evidence type="ECO:0000313" key="9">
    <source>
        <dbReference type="Proteomes" id="UP000317378"/>
    </source>
</evidence>
<evidence type="ECO:0000313" key="8">
    <source>
        <dbReference type="EMBL" id="TPQ21837.1"/>
    </source>
</evidence>
<feature type="compositionally biased region" description="Low complexity" evidence="6">
    <location>
        <begin position="75"/>
        <end position="92"/>
    </location>
</feature>
<dbReference type="GO" id="GO:0016987">
    <property type="term" value="F:sigma factor activity"/>
    <property type="evidence" value="ECO:0007669"/>
    <property type="project" value="UniProtKB-KW"/>
</dbReference>
<evidence type="ECO:0000259" key="7">
    <source>
        <dbReference type="PROSITE" id="PS50943"/>
    </source>
</evidence>
<dbReference type="GO" id="GO:0003677">
    <property type="term" value="F:DNA binding"/>
    <property type="evidence" value="ECO:0007669"/>
    <property type="project" value="UniProtKB-KW"/>
</dbReference>
<dbReference type="Proteomes" id="UP000317378">
    <property type="component" value="Unassembled WGS sequence"/>
</dbReference>
<dbReference type="CDD" id="cd00093">
    <property type="entry name" value="HTH_XRE"/>
    <property type="match status" value="1"/>
</dbReference>
<sequence>MTLRTEECTVTQSAADSLPPPKDRRRLRRASSLSRGQVAARLGVSRKTVRSWETGRATPRARERVAYTKLLRGDTTASASPSSATSPAGTGAKAESGPATDTLERPNPPNPKARSKAKAKAKPDRDCNTVPKPQARSKAKSKPSRNHIPSPNPNPAPRSVLRSEPRSEPQPEPTLTPTQAFDTLYTFCAPTLVRQAYLLTGRRDLACESVERAFQLAWQRWPEVAADPDPAGWARAAAYEYATAPQHRLRLRYRTPQPPPATAADRHLLSVLLRLPPSYRRTLLLHDGLGIGLPETAAETEATTRAAANRLLHAREALTGHFPELADPHALRQRLNQLAGGERLRVTTKPGVVRAESEHRAGLWTRAAIALTTVLIGSTGLTLLTAQDHYEPPMSPVQSVLGVPPPAAPGPLSPHQVELRKKLKAQSMGGPARLTPEAR</sequence>
<dbReference type="Pfam" id="PF13560">
    <property type="entry name" value="HTH_31"/>
    <property type="match status" value="1"/>
</dbReference>
<keyword evidence="2" id="KW-0805">Transcription regulation</keyword>
<dbReference type="SMART" id="SM00530">
    <property type="entry name" value="HTH_XRE"/>
    <property type="match status" value="1"/>
</dbReference>
<evidence type="ECO:0000256" key="6">
    <source>
        <dbReference type="SAM" id="MobiDB-lite"/>
    </source>
</evidence>
<keyword evidence="4" id="KW-0238">DNA-binding</keyword>
<evidence type="ECO:0000256" key="1">
    <source>
        <dbReference type="ARBA" id="ARBA00010641"/>
    </source>
</evidence>
<dbReference type="OrthoDB" id="3869980at2"/>
<dbReference type="PANTHER" id="PTHR43133:SF8">
    <property type="entry name" value="RNA POLYMERASE SIGMA FACTOR HI_1459-RELATED"/>
    <property type="match status" value="1"/>
</dbReference>
<evidence type="ECO:0000256" key="3">
    <source>
        <dbReference type="ARBA" id="ARBA00023082"/>
    </source>
</evidence>
<feature type="region of interest" description="Disordered" evidence="6">
    <location>
        <begin position="1"/>
        <end position="178"/>
    </location>
</feature>
<dbReference type="PROSITE" id="PS50943">
    <property type="entry name" value="HTH_CROC1"/>
    <property type="match status" value="1"/>
</dbReference>
<evidence type="ECO:0000256" key="5">
    <source>
        <dbReference type="ARBA" id="ARBA00023163"/>
    </source>
</evidence>
<dbReference type="AlphaFoldDB" id="A0A505DFR2"/>
<dbReference type="SUPFAM" id="SSF88659">
    <property type="entry name" value="Sigma3 and sigma4 domains of RNA polymerase sigma factors"/>
    <property type="match status" value="1"/>
</dbReference>
<gene>
    <name evidence="8" type="ORF">FGD71_013155</name>
</gene>
<comment type="caution">
    <text evidence="8">The sequence shown here is derived from an EMBL/GenBank/DDBJ whole genome shotgun (WGS) entry which is preliminary data.</text>
</comment>
<organism evidence="8 9">
    <name type="scientific">Streptomyces sporangiiformans</name>
    <dbReference type="NCBI Taxonomy" id="2315329"/>
    <lineage>
        <taxon>Bacteria</taxon>
        <taxon>Bacillati</taxon>
        <taxon>Actinomycetota</taxon>
        <taxon>Actinomycetes</taxon>
        <taxon>Kitasatosporales</taxon>
        <taxon>Streptomycetaceae</taxon>
        <taxon>Streptomyces</taxon>
    </lineage>
</organism>
<feature type="domain" description="HTH cro/C1-type" evidence="7">
    <location>
        <begin position="25"/>
        <end position="78"/>
    </location>
</feature>
<protein>
    <submittedName>
        <fullName evidence="8">Helix-turn-helix domain-containing protein</fullName>
    </submittedName>
</protein>
<dbReference type="InterPro" id="IPR001387">
    <property type="entry name" value="Cro/C1-type_HTH"/>
</dbReference>
<dbReference type="PANTHER" id="PTHR43133">
    <property type="entry name" value="RNA POLYMERASE ECF-TYPE SIGMA FACTO"/>
    <property type="match status" value="1"/>
</dbReference>
<feature type="compositionally biased region" description="Basic residues" evidence="6">
    <location>
        <begin position="135"/>
        <end position="145"/>
    </location>
</feature>
<dbReference type="Gene3D" id="1.10.10.10">
    <property type="entry name" value="Winged helix-like DNA-binding domain superfamily/Winged helix DNA-binding domain"/>
    <property type="match status" value="1"/>
</dbReference>
<dbReference type="EMBL" id="VCHX02000109">
    <property type="protein sequence ID" value="TPQ21837.1"/>
    <property type="molecule type" value="Genomic_DNA"/>
</dbReference>
<dbReference type="InterPro" id="IPR013324">
    <property type="entry name" value="RNA_pol_sigma_r3/r4-like"/>
</dbReference>
<keyword evidence="9" id="KW-1185">Reference proteome</keyword>
<dbReference type="InterPro" id="IPR013325">
    <property type="entry name" value="RNA_pol_sigma_r2"/>
</dbReference>
<dbReference type="InterPro" id="IPR010982">
    <property type="entry name" value="Lambda_DNA-bd_dom_sf"/>
</dbReference>
<dbReference type="InterPro" id="IPR039425">
    <property type="entry name" value="RNA_pol_sigma-70-like"/>
</dbReference>
<keyword evidence="3" id="KW-0731">Sigma factor</keyword>
<proteinExistence type="inferred from homology"/>
<dbReference type="Gene3D" id="1.10.260.40">
    <property type="entry name" value="lambda repressor-like DNA-binding domains"/>
    <property type="match status" value="1"/>
</dbReference>
<evidence type="ECO:0000256" key="2">
    <source>
        <dbReference type="ARBA" id="ARBA00023015"/>
    </source>
</evidence>
<reference evidence="8 9" key="1">
    <citation type="submission" date="2019-06" db="EMBL/GenBank/DDBJ databases">
        <title>Streptomyces sporangiiformans sp. nov., a novel actinomycete isolated from soil in Mount Song.</title>
        <authorList>
            <person name="Han L."/>
        </authorList>
    </citation>
    <scope>NUCLEOTIDE SEQUENCE [LARGE SCALE GENOMIC DNA]</scope>
    <source>
        <strain evidence="8 9">NEAU-SSA 1</strain>
    </source>
</reference>
<dbReference type="SUPFAM" id="SSF88946">
    <property type="entry name" value="Sigma2 domain of RNA polymerase sigma factors"/>
    <property type="match status" value="1"/>
</dbReference>
<comment type="similarity">
    <text evidence="1">Belongs to the sigma-70 factor family. ECF subfamily.</text>
</comment>
<accession>A0A505DFR2</accession>
<name>A0A505DFR2_9ACTN</name>
<dbReference type="SUPFAM" id="SSF47413">
    <property type="entry name" value="lambda repressor-like DNA-binding domains"/>
    <property type="match status" value="1"/>
</dbReference>
<dbReference type="GO" id="GO:0006352">
    <property type="term" value="P:DNA-templated transcription initiation"/>
    <property type="evidence" value="ECO:0007669"/>
    <property type="project" value="InterPro"/>
</dbReference>
<dbReference type="InterPro" id="IPR036388">
    <property type="entry name" value="WH-like_DNA-bd_sf"/>
</dbReference>
<keyword evidence="5" id="KW-0804">Transcription</keyword>